<keyword evidence="4 11" id="KW-0963">Cytoplasm</keyword>
<gene>
    <name evidence="11 13" type="primary">pyrH</name>
    <name evidence="13" type="ORF">TRIP_B40077</name>
</gene>
<comment type="catalytic activity">
    <reaction evidence="10 11">
        <text>UMP + ATP = UDP + ADP</text>
        <dbReference type="Rhea" id="RHEA:24400"/>
        <dbReference type="ChEBI" id="CHEBI:30616"/>
        <dbReference type="ChEBI" id="CHEBI:57865"/>
        <dbReference type="ChEBI" id="CHEBI:58223"/>
        <dbReference type="ChEBI" id="CHEBI:456216"/>
        <dbReference type="EC" id="2.7.4.22"/>
    </reaction>
</comment>
<sequence>MSNPFPQVKRILLKLSGEALMGDDPYGIDAPVLQTVADEIAAIGRLGIQLGIVVGGGNIFRGLKAGQLNIGRVAADHMGMLATVINTIALAEALRAQGCEARILSAIQMESITEPFSRERAVGYLEGGAIVHFCAGTGNPFFTTDTAATIRALEIDADVLLKATKVDGVYDADPVIHPEARFFGCLTHREVLEKNLRVMDMTAISLAMERGLQIAVFNLRKPGNIERFIRGEPVGTLITGEKT</sequence>
<evidence type="ECO:0000256" key="8">
    <source>
        <dbReference type="ARBA" id="ARBA00022840"/>
    </source>
</evidence>
<dbReference type="EC" id="2.7.4.22" evidence="11"/>
<evidence type="ECO:0000256" key="7">
    <source>
        <dbReference type="ARBA" id="ARBA00022777"/>
    </source>
</evidence>
<feature type="binding site" evidence="11">
    <location>
        <position position="76"/>
    </location>
    <ligand>
        <name>UMP</name>
        <dbReference type="ChEBI" id="CHEBI:57865"/>
    </ligand>
</feature>
<dbReference type="UniPathway" id="UPA00159">
    <property type="reaction ID" value="UER00275"/>
</dbReference>
<feature type="binding site" evidence="11">
    <location>
        <position position="61"/>
    </location>
    <ligand>
        <name>ATP</name>
        <dbReference type="ChEBI" id="CHEBI:30616"/>
    </ligand>
</feature>
<feature type="binding site" evidence="11">
    <location>
        <position position="56"/>
    </location>
    <ligand>
        <name>UMP</name>
        <dbReference type="ChEBI" id="CHEBI:57865"/>
    </ligand>
</feature>
<evidence type="ECO:0000256" key="6">
    <source>
        <dbReference type="ARBA" id="ARBA00022741"/>
    </source>
</evidence>
<comment type="subunit">
    <text evidence="11">Homohexamer.</text>
</comment>
<dbReference type="GO" id="GO:0006225">
    <property type="term" value="P:UDP biosynthetic process"/>
    <property type="evidence" value="ECO:0007669"/>
    <property type="project" value="TreeGrafter"/>
</dbReference>
<feature type="binding site" evidence="11">
    <location>
        <position position="170"/>
    </location>
    <ligand>
        <name>ATP</name>
        <dbReference type="ChEBI" id="CHEBI:30616"/>
    </ligand>
</feature>
<evidence type="ECO:0000256" key="4">
    <source>
        <dbReference type="ARBA" id="ARBA00022490"/>
    </source>
</evidence>
<comment type="caution">
    <text evidence="11">Lacks conserved residue(s) required for the propagation of feature annotation.</text>
</comment>
<dbReference type="GO" id="GO:0033862">
    <property type="term" value="F:UMP kinase activity"/>
    <property type="evidence" value="ECO:0007669"/>
    <property type="project" value="UniProtKB-EC"/>
</dbReference>
<reference evidence="13" key="1">
    <citation type="submission" date="2018-07" db="EMBL/GenBank/DDBJ databases">
        <authorList>
            <consortium name="Genoscope - CEA"/>
            <person name="William W."/>
        </authorList>
    </citation>
    <scope>NUCLEOTIDE SEQUENCE</scope>
    <source>
        <strain evidence="13">IK1</strain>
    </source>
</reference>
<organism evidence="13">
    <name type="scientific">Uncultured Desulfatiglans sp</name>
    <dbReference type="NCBI Taxonomy" id="1748965"/>
    <lineage>
        <taxon>Bacteria</taxon>
        <taxon>Pseudomonadati</taxon>
        <taxon>Thermodesulfobacteriota</taxon>
        <taxon>Desulfobacteria</taxon>
        <taxon>Desulfatiglandales</taxon>
        <taxon>Desulfatiglandaceae</taxon>
        <taxon>Desulfatiglans</taxon>
        <taxon>environmental samples</taxon>
    </lineage>
</organism>
<evidence type="ECO:0000313" key="13">
    <source>
        <dbReference type="EMBL" id="VBB46159.1"/>
    </source>
</evidence>
<keyword evidence="6 11" id="KW-0547">Nucleotide-binding</keyword>
<feature type="binding site" evidence="11">
    <location>
        <begin position="137"/>
        <end position="144"/>
    </location>
    <ligand>
        <name>UMP</name>
        <dbReference type="ChEBI" id="CHEBI:57865"/>
    </ligand>
</feature>
<keyword evidence="5 11" id="KW-0808">Transferase</keyword>
<dbReference type="SUPFAM" id="SSF53633">
    <property type="entry name" value="Carbamate kinase-like"/>
    <property type="match status" value="1"/>
</dbReference>
<comment type="activity regulation">
    <text evidence="11">Inhibited by UTP.</text>
</comment>
<evidence type="ECO:0000256" key="10">
    <source>
        <dbReference type="ARBA" id="ARBA00047767"/>
    </source>
</evidence>
<dbReference type="PANTHER" id="PTHR42833">
    <property type="entry name" value="URIDYLATE KINASE"/>
    <property type="match status" value="1"/>
</dbReference>
<evidence type="ECO:0000256" key="1">
    <source>
        <dbReference type="ARBA" id="ARBA00004496"/>
    </source>
</evidence>
<evidence type="ECO:0000256" key="11">
    <source>
        <dbReference type="HAMAP-Rule" id="MF_01220"/>
    </source>
</evidence>
<dbReference type="GO" id="GO:0005737">
    <property type="term" value="C:cytoplasm"/>
    <property type="evidence" value="ECO:0007669"/>
    <property type="project" value="UniProtKB-SubCell"/>
</dbReference>
<dbReference type="InterPro" id="IPR015963">
    <property type="entry name" value="Uridylate_kinase_bac"/>
</dbReference>
<evidence type="ECO:0000256" key="5">
    <source>
        <dbReference type="ARBA" id="ARBA00022679"/>
    </source>
</evidence>
<dbReference type="AlphaFoldDB" id="A0A653ADL0"/>
<dbReference type="GO" id="GO:0044210">
    <property type="term" value="P:'de novo' CTP biosynthetic process"/>
    <property type="evidence" value="ECO:0007669"/>
    <property type="project" value="UniProtKB-UniRule"/>
</dbReference>
<dbReference type="HAMAP" id="MF_01220_B">
    <property type="entry name" value="PyrH_B"/>
    <property type="match status" value="1"/>
</dbReference>
<proteinExistence type="inferred from homology"/>
<dbReference type="InterPro" id="IPR036393">
    <property type="entry name" value="AceGlu_kinase-like_sf"/>
</dbReference>
<comment type="function">
    <text evidence="11">Catalyzes the reversible phosphorylation of UMP to UDP.</text>
</comment>
<dbReference type="CDD" id="cd04254">
    <property type="entry name" value="AAK_UMPK-PyrH-Ec"/>
    <property type="match status" value="1"/>
</dbReference>
<keyword evidence="9 11" id="KW-0665">Pyrimidine biosynthesis</keyword>
<dbReference type="Pfam" id="PF00696">
    <property type="entry name" value="AA_kinase"/>
    <property type="match status" value="1"/>
</dbReference>
<feature type="binding site" evidence="11">
    <location>
        <position position="164"/>
    </location>
    <ligand>
        <name>ATP</name>
        <dbReference type="ChEBI" id="CHEBI:30616"/>
    </ligand>
</feature>
<evidence type="ECO:0000256" key="2">
    <source>
        <dbReference type="ARBA" id="ARBA00004791"/>
    </source>
</evidence>
<dbReference type="FunFam" id="3.40.1160.10:FF:000001">
    <property type="entry name" value="Uridylate kinase"/>
    <property type="match status" value="1"/>
</dbReference>
<dbReference type="InterPro" id="IPR011817">
    <property type="entry name" value="Uridylate_kinase"/>
</dbReference>
<accession>A0A653ADL0</accession>
<dbReference type="InterPro" id="IPR001048">
    <property type="entry name" value="Asp/Glu/Uridylate_kinase"/>
</dbReference>
<feature type="binding site" evidence="11">
    <location>
        <position position="57"/>
    </location>
    <ligand>
        <name>ATP</name>
        <dbReference type="ChEBI" id="CHEBI:30616"/>
    </ligand>
</feature>
<feature type="domain" description="Aspartate/glutamate/uridylate kinase" evidence="12">
    <location>
        <begin position="9"/>
        <end position="218"/>
    </location>
</feature>
<comment type="subcellular location">
    <subcellularLocation>
        <location evidence="1 11">Cytoplasm</location>
    </subcellularLocation>
</comment>
<feature type="binding site" evidence="11">
    <location>
        <position position="173"/>
    </location>
    <ligand>
        <name>ATP</name>
        <dbReference type="ChEBI" id="CHEBI:30616"/>
    </ligand>
</feature>
<feature type="binding site" evidence="11">
    <location>
        <begin position="14"/>
        <end position="17"/>
    </location>
    <ligand>
        <name>ATP</name>
        <dbReference type="ChEBI" id="CHEBI:30616"/>
    </ligand>
</feature>
<protein>
    <recommendedName>
        <fullName evidence="11">Uridylate kinase</fullName>
        <shortName evidence="11">UK</shortName>
        <ecNumber evidence="11">2.7.4.22</ecNumber>
    </recommendedName>
    <alternativeName>
        <fullName evidence="11">Uridine monophosphate kinase</fullName>
        <shortName evidence="11">UMP kinase</shortName>
        <shortName evidence="11">UMPK</shortName>
    </alternativeName>
</protein>
<dbReference type="PANTHER" id="PTHR42833:SF4">
    <property type="entry name" value="URIDYLATE KINASE PUMPKIN, CHLOROPLASTIC"/>
    <property type="match status" value="1"/>
</dbReference>
<evidence type="ECO:0000256" key="3">
    <source>
        <dbReference type="ARBA" id="ARBA00007614"/>
    </source>
</evidence>
<name>A0A653ADL0_UNCDX</name>
<evidence type="ECO:0000256" key="9">
    <source>
        <dbReference type="ARBA" id="ARBA00022975"/>
    </source>
</evidence>
<comment type="pathway">
    <text evidence="2 11">Pyrimidine metabolism; CTP biosynthesis via de novo pathway; UDP from UMP (UMPK route): step 1/1.</text>
</comment>
<dbReference type="PIRSF" id="PIRSF005650">
    <property type="entry name" value="Uridylate_kin"/>
    <property type="match status" value="1"/>
</dbReference>
<evidence type="ECO:0000259" key="12">
    <source>
        <dbReference type="Pfam" id="PF00696"/>
    </source>
</evidence>
<keyword evidence="7 11" id="KW-0418">Kinase</keyword>
<dbReference type="NCBIfam" id="TIGR02075">
    <property type="entry name" value="pyrH_bact"/>
    <property type="match status" value="1"/>
</dbReference>
<dbReference type="EMBL" id="UPXX01000031">
    <property type="protein sequence ID" value="VBB46159.1"/>
    <property type="molecule type" value="Genomic_DNA"/>
</dbReference>
<comment type="similarity">
    <text evidence="3 11">Belongs to the UMP kinase family.</text>
</comment>
<dbReference type="GO" id="GO:0005524">
    <property type="term" value="F:ATP binding"/>
    <property type="evidence" value="ECO:0007669"/>
    <property type="project" value="UniProtKB-KW"/>
</dbReference>
<keyword evidence="8 11" id="KW-0067">ATP-binding</keyword>
<dbReference type="Gene3D" id="3.40.1160.10">
    <property type="entry name" value="Acetylglutamate kinase-like"/>
    <property type="match status" value="1"/>
</dbReference>